<dbReference type="Gene3D" id="3.10.450.10">
    <property type="match status" value="1"/>
</dbReference>
<dbReference type="NCBIfam" id="TIGR01638">
    <property type="entry name" value="Atha_cystat_rel"/>
    <property type="match status" value="1"/>
</dbReference>
<feature type="region of interest" description="Disordered" evidence="1">
    <location>
        <begin position="1"/>
        <end position="36"/>
    </location>
</feature>
<accession>A0A833XTN1</accession>
<reference evidence="2" key="1">
    <citation type="submission" date="2015-10" db="EMBL/GenBank/DDBJ databases">
        <authorList>
            <person name="Martinez-Garcia P.J."/>
            <person name="Crepeau M.W."/>
            <person name="Puiu D."/>
            <person name="Gonzalez-Ibeas D."/>
            <person name="Whalen J."/>
            <person name="Stevens K."/>
            <person name="Paul R."/>
            <person name="Butterfield T."/>
            <person name="Britton M."/>
            <person name="Reagan R."/>
            <person name="Chakraborty S."/>
            <person name="Walawage S.L."/>
            <person name="Vasquez-Gross H.A."/>
            <person name="Cardeno C."/>
            <person name="Famula R."/>
            <person name="Pratt K."/>
            <person name="Kuruganti S."/>
            <person name="Aradhya M.K."/>
            <person name="Leslie C.A."/>
            <person name="Dandekar A.M."/>
            <person name="Salzberg S.L."/>
            <person name="Wegrzyn J.L."/>
            <person name="Langley C.H."/>
            <person name="Neale D.B."/>
        </authorList>
    </citation>
    <scope>NUCLEOTIDE SEQUENCE</scope>
    <source>
        <tissue evidence="2">Leaves</tissue>
    </source>
</reference>
<reference evidence="2" key="2">
    <citation type="submission" date="2020-03" db="EMBL/GenBank/DDBJ databases">
        <title>Walnut 2.0.</title>
        <authorList>
            <person name="Marrano A."/>
            <person name="Britton M."/>
            <person name="Zimin A.V."/>
            <person name="Zaini P.A."/>
            <person name="Workman R."/>
            <person name="Puiu D."/>
            <person name="Bianco L."/>
            <person name="Allen B.J."/>
            <person name="Troggio M."/>
            <person name="Leslie C.A."/>
            <person name="Timp W."/>
            <person name="Dendekar A."/>
            <person name="Salzberg S.L."/>
            <person name="Neale D.B."/>
        </authorList>
    </citation>
    <scope>NUCLEOTIDE SEQUENCE</scope>
    <source>
        <tissue evidence="2">Leaves</tissue>
    </source>
</reference>
<organism evidence="2 3">
    <name type="scientific">Juglans regia</name>
    <name type="common">English walnut</name>
    <dbReference type="NCBI Taxonomy" id="51240"/>
    <lineage>
        <taxon>Eukaryota</taxon>
        <taxon>Viridiplantae</taxon>
        <taxon>Streptophyta</taxon>
        <taxon>Embryophyta</taxon>
        <taxon>Tracheophyta</taxon>
        <taxon>Spermatophyta</taxon>
        <taxon>Magnoliopsida</taxon>
        <taxon>eudicotyledons</taxon>
        <taxon>Gunneridae</taxon>
        <taxon>Pentapetalae</taxon>
        <taxon>rosids</taxon>
        <taxon>fabids</taxon>
        <taxon>Fagales</taxon>
        <taxon>Juglandaceae</taxon>
        <taxon>Juglans</taxon>
    </lineage>
</organism>
<dbReference type="InterPro" id="IPR006525">
    <property type="entry name" value="Cystatin-related_pln"/>
</dbReference>
<evidence type="ECO:0000313" key="3">
    <source>
        <dbReference type="Proteomes" id="UP000619265"/>
    </source>
</evidence>
<evidence type="ECO:0000256" key="1">
    <source>
        <dbReference type="SAM" id="MobiDB-lite"/>
    </source>
</evidence>
<protein>
    <submittedName>
        <fullName evidence="2">Uncharacterized protein</fullName>
    </submittedName>
</protein>
<dbReference type="Proteomes" id="UP000619265">
    <property type="component" value="Unassembled WGS sequence"/>
</dbReference>
<feature type="non-terminal residue" evidence="2">
    <location>
        <position position="192"/>
    </location>
</feature>
<dbReference type="InterPro" id="IPR006462">
    <property type="entry name" value="MS5"/>
</dbReference>
<name>A0A833XTN1_JUGRE</name>
<dbReference type="Gramene" id="Jr05_15200_p1">
    <property type="protein sequence ID" value="cds.Jr05_15200_p1"/>
    <property type="gene ID" value="Jr05_15200"/>
</dbReference>
<dbReference type="InterPro" id="IPR046350">
    <property type="entry name" value="Cystatin_sf"/>
</dbReference>
<dbReference type="PANTHER" id="PTHR31260:SF69">
    <property type="entry name" value="CYSTATIN_MONELLIN SUPERFAMILY PROTEIN"/>
    <property type="match status" value="1"/>
</dbReference>
<dbReference type="PANTHER" id="PTHR31260">
    <property type="entry name" value="CYSTATIN/MONELLIN SUPERFAMILY PROTEIN"/>
    <property type="match status" value="1"/>
</dbReference>
<dbReference type="EMBL" id="LIHL02000005">
    <property type="protein sequence ID" value="KAF5471238.1"/>
    <property type="molecule type" value="Genomic_DNA"/>
</dbReference>
<proteinExistence type="predicted"/>
<comment type="caution">
    <text evidence="2">The sequence shown here is derived from an EMBL/GenBank/DDBJ whole genome shotgun (WGS) entry which is preliminary data.</text>
</comment>
<sequence length="192" mass="21824">FINPMDSGESDKKRMQGEDSDSDSDLGPCDGIDERSLPDEERALYRSAVAKSEGFDVPEIIAGYLFNLIQPRDLNTYYHAFLIYKERTQLAIDEYNRRFAETNAKLELVKVSKVMAHLYDNIRYYITFEARDLADGGKTKTYQAVVRDAIPEISVLSFRLKPAEYEQVGSGNHGKEWIWEGHLVNGHLLPGG</sequence>
<gene>
    <name evidence="2" type="ORF">F2P56_011689</name>
</gene>
<evidence type="ECO:0000313" key="2">
    <source>
        <dbReference type="EMBL" id="KAF5471238.1"/>
    </source>
</evidence>
<dbReference type="SUPFAM" id="SSF54403">
    <property type="entry name" value="Cystatin/monellin"/>
    <property type="match status" value="1"/>
</dbReference>
<dbReference type="AlphaFoldDB" id="A0A833XTN1"/>